<name>A0A517NHU0_9BACT</name>
<sequence length="375" mass="42283">MAILASLAPINKRQTQNPNRCRIHTPGQLETRRCTPDARRSPSQVDANSALPVLKSHLVALLGAAGPEFTGKVATESWMIIITDKYGQLGNRLIRSAHLIAAAKEHGTCLMDPMFAPYASYFKSTRNSVFCRYPVRKSLRSSEKPSRLWQRRLAYHLTRESARMTQKLTGPRLASRFIHLQDGEVYDLNGSDFRTRLESSAPLWLSGFWFRSETLLQTHQNEVRRHFRISSKHQAPVDRRIAEARQSGDRLVGIHIRHGDYQTWQGGRYFFPVSKYVQWMRSICEQLGGKTQFLVCGNADLDPDQFAGLNVHFGPGHMVEDLYALAATDWLVGPPSTFSLWASFYGNVPLTILESADQTIDANSDITSTELVHAA</sequence>
<keyword evidence="2" id="KW-1185">Reference proteome</keyword>
<proteinExistence type="predicted"/>
<organism evidence="1 2">
    <name type="scientific">Rubripirellula lacrimiformis</name>
    <dbReference type="NCBI Taxonomy" id="1930273"/>
    <lineage>
        <taxon>Bacteria</taxon>
        <taxon>Pseudomonadati</taxon>
        <taxon>Planctomycetota</taxon>
        <taxon>Planctomycetia</taxon>
        <taxon>Pirellulales</taxon>
        <taxon>Pirellulaceae</taxon>
        <taxon>Rubripirellula</taxon>
    </lineage>
</organism>
<dbReference type="AlphaFoldDB" id="A0A517NHU0"/>
<evidence type="ECO:0008006" key="3">
    <source>
        <dbReference type="Google" id="ProtNLM"/>
    </source>
</evidence>
<accession>A0A517NHU0</accession>
<reference evidence="1 2" key="1">
    <citation type="submission" date="2019-02" db="EMBL/GenBank/DDBJ databases">
        <title>Deep-cultivation of Planctomycetes and their phenomic and genomic characterization uncovers novel biology.</title>
        <authorList>
            <person name="Wiegand S."/>
            <person name="Jogler M."/>
            <person name="Boedeker C."/>
            <person name="Pinto D."/>
            <person name="Vollmers J."/>
            <person name="Rivas-Marin E."/>
            <person name="Kohn T."/>
            <person name="Peeters S.H."/>
            <person name="Heuer A."/>
            <person name="Rast P."/>
            <person name="Oberbeckmann S."/>
            <person name="Bunk B."/>
            <person name="Jeske O."/>
            <person name="Meyerdierks A."/>
            <person name="Storesund J.E."/>
            <person name="Kallscheuer N."/>
            <person name="Luecker S."/>
            <person name="Lage O.M."/>
            <person name="Pohl T."/>
            <person name="Merkel B.J."/>
            <person name="Hornburger P."/>
            <person name="Mueller R.-W."/>
            <person name="Bruemmer F."/>
            <person name="Labrenz M."/>
            <person name="Spormann A.M."/>
            <person name="Op den Camp H."/>
            <person name="Overmann J."/>
            <person name="Amann R."/>
            <person name="Jetten M.S.M."/>
            <person name="Mascher T."/>
            <person name="Medema M.H."/>
            <person name="Devos D.P."/>
            <person name="Kaster A.-K."/>
            <person name="Ovreas L."/>
            <person name="Rohde M."/>
            <person name="Galperin M.Y."/>
            <person name="Jogler C."/>
        </authorList>
    </citation>
    <scope>NUCLEOTIDE SEQUENCE [LARGE SCALE GENOMIC DNA]</scope>
    <source>
        <strain evidence="1 2">K22_7</strain>
    </source>
</reference>
<protein>
    <recommendedName>
        <fullName evidence="3">Glycosyl transferase family 11</fullName>
    </recommendedName>
</protein>
<dbReference type="EMBL" id="CP036525">
    <property type="protein sequence ID" value="QDT06707.1"/>
    <property type="molecule type" value="Genomic_DNA"/>
</dbReference>
<evidence type="ECO:0000313" key="1">
    <source>
        <dbReference type="EMBL" id="QDT06707.1"/>
    </source>
</evidence>
<dbReference type="KEGG" id="rlc:K227x_51230"/>
<dbReference type="Proteomes" id="UP000318538">
    <property type="component" value="Chromosome"/>
</dbReference>
<gene>
    <name evidence="1" type="ORF">K227x_51230</name>
</gene>
<evidence type="ECO:0000313" key="2">
    <source>
        <dbReference type="Proteomes" id="UP000318538"/>
    </source>
</evidence>